<keyword evidence="7" id="KW-1185">Reference proteome</keyword>
<feature type="domain" description="Major facilitator superfamily (MFS) profile" evidence="5">
    <location>
        <begin position="1"/>
        <end position="399"/>
    </location>
</feature>
<reference evidence="7" key="1">
    <citation type="journal article" date="2023" name="Arch. Microbiol.">
        <title>Desulfoferula mesophilus gen. nov. sp. nov., a mesophilic sulfate-reducing bacterium isolated from a brackish lake sediment.</title>
        <authorList>
            <person name="Watanabe T."/>
            <person name="Yabe T."/>
            <person name="Tsuji J.M."/>
            <person name="Fukui M."/>
        </authorList>
    </citation>
    <scope>NUCLEOTIDE SEQUENCE [LARGE SCALE GENOMIC DNA]</scope>
    <source>
        <strain evidence="7">12FAK</strain>
    </source>
</reference>
<feature type="transmembrane region" description="Helical" evidence="4">
    <location>
        <begin position="309"/>
        <end position="331"/>
    </location>
</feature>
<dbReference type="Pfam" id="PF07690">
    <property type="entry name" value="MFS_1"/>
    <property type="match status" value="1"/>
</dbReference>
<sequence>MERGGYYRWVLMGAALCVKMVISIYQYSWFLFAFTINRQEGWSLEQLGLTFTVFILAATLVQPFSGLYADAAGPRRPCLMASFLVGAGMLAASYTTGPWELCLFYGLGGLGVGALNGISTATALKWFPRKRGLATGVVEFGFGAGTLLFNFFLQDSLELIGWRETFWYLSLAMAAMLLPLTLLYSYPPRDWERRMGGPARTSRAAAVQYRTARMAATPQWQIIYLGFTLIIATVLMFASHLKMIAQEFGITGSLFALVMVAFPLGNGFSRIVGGVASDYLGRERTMLLFFSLLGLCLLALGLFGGLPWLFVTVVFLAGLLGGAPFVIYAAVVGDYFGADNATANWGLTITGKAWAGLIAGWFSGWLVSLSGTYQTPLLVLALCCFVAAGLASPRVLKAPVPPGRGAAAVSAES</sequence>
<proteinExistence type="predicted"/>
<dbReference type="InterPro" id="IPR011701">
    <property type="entry name" value="MFS"/>
</dbReference>
<dbReference type="InterPro" id="IPR050327">
    <property type="entry name" value="Proton-linked_MCT"/>
</dbReference>
<feature type="transmembrane region" description="Helical" evidence="4">
    <location>
        <begin position="7"/>
        <end position="27"/>
    </location>
</feature>
<evidence type="ECO:0000313" key="7">
    <source>
        <dbReference type="Proteomes" id="UP001366166"/>
    </source>
</evidence>
<feature type="transmembrane region" description="Helical" evidence="4">
    <location>
        <begin position="253"/>
        <end position="273"/>
    </location>
</feature>
<evidence type="ECO:0000256" key="3">
    <source>
        <dbReference type="ARBA" id="ARBA00023136"/>
    </source>
</evidence>
<keyword evidence="3 4" id="KW-0472">Membrane</keyword>
<dbReference type="RefSeq" id="WP_338605330.1">
    <property type="nucleotide sequence ID" value="NZ_AP028679.1"/>
</dbReference>
<feature type="transmembrane region" description="Helical" evidence="4">
    <location>
        <begin position="78"/>
        <end position="97"/>
    </location>
</feature>
<feature type="transmembrane region" description="Helical" evidence="4">
    <location>
        <begin position="285"/>
        <end position="303"/>
    </location>
</feature>
<accession>A0AAU9EK26</accession>
<dbReference type="InterPro" id="IPR036259">
    <property type="entry name" value="MFS_trans_sf"/>
</dbReference>
<dbReference type="PANTHER" id="PTHR11360">
    <property type="entry name" value="MONOCARBOXYLATE TRANSPORTER"/>
    <property type="match status" value="1"/>
</dbReference>
<feature type="transmembrane region" description="Helical" evidence="4">
    <location>
        <begin position="165"/>
        <end position="186"/>
    </location>
</feature>
<keyword evidence="2 4" id="KW-1133">Transmembrane helix</keyword>
<dbReference type="PROSITE" id="PS50850">
    <property type="entry name" value="MFS"/>
    <property type="match status" value="1"/>
</dbReference>
<evidence type="ECO:0000256" key="4">
    <source>
        <dbReference type="SAM" id="Phobius"/>
    </source>
</evidence>
<organism evidence="6 7">
    <name type="scientific">Desulfoferula mesophila</name>
    <dbReference type="NCBI Taxonomy" id="3058419"/>
    <lineage>
        <taxon>Bacteria</taxon>
        <taxon>Pseudomonadati</taxon>
        <taxon>Thermodesulfobacteriota</taxon>
        <taxon>Desulfarculia</taxon>
        <taxon>Desulfarculales</taxon>
        <taxon>Desulfarculaceae</taxon>
        <taxon>Desulfoferula</taxon>
    </lineage>
</organism>
<dbReference type="SUPFAM" id="SSF103473">
    <property type="entry name" value="MFS general substrate transporter"/>
    <property type="match status" value="1"/>
</dbReference>
<evidence type="ECO:0000313" key="6">
    <source>
        <dbReference type="EMBL" id="BEQ13584.1"/>
    </source>
</evidence>
<dbReference type="Gene3D" id="1.20.1250.20">
    <property type="entry name" value="MFS general substrate transporter like domains"/>
    <property type="match status" value="2"/>
</dbReference>
<evidence type="ECO:0000256" key="2">
    <source>
        <dbReference type="ARBA" id="ARBA00022989"/>
    </source>
</evidence>
<dbReference type="EMBL" id="AP028679">
    <property type="protein sequence ID" value="BEQ13584.1"/>
    <property type="molecule type" value="Genomic_DNA"/>
</dbReference>
<dbReference type="InterPro" id="IPR020846">
    <property type="entry name" value="MFS_dom"/>
</dbReference>
<name>A0AAU9EK26_9BACT</name>
<dbReference type="AlphaFoldDB" id="A0AAU9EK26"/>
<gene>
    <name evidence="6" type="ORF">FAK_06500</name>
</gene>
<feature type="transmembrane region" description="Helical" evidence="4">
    <location>
        <begin position="373"/>
        <end position="391"/>
    </location>
</feature>
<feature type="transmembrane region" description="Helical" evidence="4">
    <location>
        <begin position="47"/>
        <end position="69"/>
    </location>
</feature>
<feature type="transmembrane region" description="Helical" evidence="4">
    <location>
        <begin position="103"/>
        <end position="124"/>
    </location>
</feature>
<feature type="transmembrane region" description="Helical" evidence="4">
    <location>
        <begin position="343"/>
        <end position="367"/>
    </location>
</feature>
<keyword evidence="1 4" id="KW-0812">Transmembrane</keyword>
<feature type="transmembrane region" description="Helical" evidence="4">
    <location>
        <begin position="222"/>
        <end position="241"/>
    </location>
</feature>
<dbReference type="Proteomes" id="UP001366166">
    <property type="component" value="Chromosome"/>
</dbReference>
<feature type="transmembrane region" description="Helical" evidence="4">
    <location>
        <begin position="136"/>
        <end position="153"/>
    </location>
</feature>
<evidence type="ECO:0000259" key="5">
    <source>
        <dbReference type="PROSITE" id="PS50850"/>
    </source>
</evidence>
<evidence type="ECO:0000256" key="1">
    <source>
        <dbReference type="ARBA" id="ARBA00022692"/>
    </source>
</evidence>
<dbReference type="KEGG" id="dmp:FAK_06500"/>
<protein>
    <submittedName>
        <fullName evidence="6">MFS transporter</fullName>
    </submittedName>
</protein>
<dbReference type="GO" id="GO:0022857">
    <property type="term" value="F:transmembrane transporter activity"/>
    <property type="evidence" value="ECO:0007669"/>
    <property type="project" value="InterPro"/>
</dbReference>
<dbReference type="PANTHER" id="PTHR11360:SF304">
    <property type="entry name" value="MFS DOMAIN-CONTAINING PROTEIN"/>
    <property type="match status" value="1"/>
</dbReference>